<reference evidence="2 3" key="1">
    <citation type="journal article" date="2017" name="BMC Biol.">
        <title>Genomic innovations, transcriptional plasticity and gene loss underlying the evolution and divergence of two highly polyphagous and invasive Helicoverpa pest species.</title>
        <authorList>
            <person name="Pearce S.L."/>
            <person name="Clarke D.F."/>
            <person name="East P.D."/>
            <person name="Elfekih S."/>
            <person name="Gordon K.H."/>
            <person name="Jermiin L.S."/>
            <person name="McGaughran A."/>
            <person name="Oakeshott J.G."/>
            <person name="Papanikolaou A."/>
            <person name="Perera O.P."/>
            <person name="Rane R.V."/>
            <person name="Richards S."/>
            <person name="Tay W.T."/>
            <person name="Walsh T.K."/>
            <person name="Anderson A."/>
            <person name="Anderson C.J."/>
            <person name="Asgari S."/>
            <person name="Board P.G."/>
            <person name="Bretschneider A."/>
            <person name="Campbell P.M."/>
            <person name="Chertemps T."/>
            <person name="Christeller J.T."/>
            <person name="Coppin C.W."/>
            <person name="Downes S.J."/>
            <person name="Duan G."/>
            <person name="Farnsworth C.A."/>
            <person name="Good R.T."/>
            <person name="Han L.B."/>
            <person name="Han Y.C."/>
            <person name="Hatje K."/>
            <person name="Horne I."/>
            <person name="Huang Y.P."/>
            <person name="Hughes D.S."/>
            <person name="Jacquin-Joly E."/>
            <person name="James W."/>
            <person name="Jhangiani S."/>
            <person name="Kollmar M."/>
            <person name="Kuwar S.S."/>
            <person name="Li S."/>
            <person name="Liu N.Y."/>
            <person name="Maibeche M.T."/>
            <person name="Miller J.R."/>
            <person name="Montagne N."/>
            <person name="Perry T."/>
            <person name="Qu J."/>
            <person name="Song S.V."/>
            <person name="Sutton G.G."/>
            <person name="Vogel H."/>
            <person name="Walenz B.P."/>
            <person name="Xu W."/>
            <person name="Zhang H.J."/>
            <person name="Zou Z."/>
            <person name="Batterham P."/>
            <person name="Edwards O.R."/>
            <person name="Feyereisen R."/>
            <person name="Gibbs R.A."/>
            <person name="Heckel D.G."/>
            <person name="McGrath A."/>
            <person name="Robin C."/>
            <person name="Scherer S.E."/>
            <person name="Worley K.C."/>
            <person name="Wu Y.D."/>
        </authorList>
    </citation>
    <scope>NUCLEOTIDE SEQUENCE [LARGE SCALE GENOMIC DNA]</scope>
    <source>
        <strain evidence="2">Harm_GR_Male_#8</strain>
        <tissue evidence="2">Whole organism</tissue>
    </source>
</reference>
<evidence type="ECO:0000313" key="3">
    <source>
        <dbReference type="Proteomes" id="UP000249218"/>
    </source>
</evidence>
<evidence type="ECO:0000256" key="1">
    <source>
        <dbReference type="SAM" id="MobiDB-lite"/>
    </source>
</evidence>
<dbReference type="AlphaFoldDB" id="A0A2W1BV36"/>
<evidence type="ECO:0000313" key="2">
    <source>
        <dbReference type="EMBL" id="PZC76640.1"/>
    </source>
</evidence>
<accession>A0A2W1BV36</accession>
<dbReference type="EMBL" id="KZ149951">
    <property type="protein sequence ID" value="PZC76640.1"/>
    <property type="molecule type" value="Genomic_DNA"/>
</dbReference>
<gene>
    <name evidence="2" type="primary">HaOG204408</name>
    <name evidence="2" type="ORF">B5X24_HaOG204408</name>
</gene>
<proteinExistence type="predicted"/>
<feature type="region of interest" description="Disordered" evidence="1">
    <location>
        <begin position="1"/>
        <end position="43"/>
    </location>
</feature>
<organism evidence="2 3">
    <name type="scientific">Helicoverpa armigera</name>
    <name type="common">Cotton bollworm</name>
    <name type="synonym">Heliothis armigera</name>
    <dbReference type="NCBI Taxonomy" id="29058"/>
    <lineage>
        <taxon>Eukaryota</taxon>
        <taxon>Metazoa</taxon>
        <taxon>Ecdysozoa</taxon>
        <taxon>Arthropoda</taxon>
        <taxon>Hexapoda</taxon>
        <taxon>Insecta</taxon>
        <taxon>Pterygota</taxon>
        <taxon>Neoptera</taxon>
        <taxon>Endopterygota</taxon>
        <taxon>Lepidoptera</taxon>
        <taxon>Glossata</taxon>
        <taxon>Ditrysia</taxon>
        <taxon>Noctuoidea</taxon>
        <taxon>Noctuidae</taxon>
        <taxon>Heliothinae</taxon>
        <taxon>Helicoverpa</taxon>
    </lineage>
</organism>
<name>A0A2W1BV36_HELAM</name>
<keyword evidence="3" id="KW-1185">Reference proteome</keyword>
<sequence>MRRGHRELTSSALDQWGRGAGVRGTSAALAASRGPPPPSASRVRTVNLTSTTPLTARFIAPYFTIARTTNFKTAFLSEGVKCFGYILNVRFWDTRIFNQLVLGQPSP</sequence>
<dbReference type="Proteomes" id="UP000249218">
    <property type="component" value="Unassembled WGS sequence"/>
</dbReference>
<protein>
    <submittedName>
        <fullName evidence="2">Uncharacterized protein</fullName>
    </submittedName>
</protein>